<evidence type="ECO:0000256" key="2">
    <source>
        <dbReference type="SAM" id="Phobius"/>
    </source>
</evidence>
<evidence type="ECO:0000256" key="1">
    <source>
        <dbReference type="SAM" id="MobiDB-lite"/>
    </source>
</evidence>
<dbReference type="Pfam" id="PF13406">
    <property type="entry name" value="SLT_2"/>
    <property type="match status" value="1"/>
</dbReference>
<dbReference type="CDD" id="cd13399">
    <property type="entry name" value="Slt35-like"/>
    <property type="match status" value="1"/>
</dbReference>
<comment type="caution">
    <text evidence="4">The sequence shown here is derived from an EMBL/GenBank/DDBJ whole genome shotgun (WGS) entry which is preliminary data.</text>
</comment>
<name>A0ABP5C9T9_9MICO</name>
<dbReference type="RefSeq" id="WP_211373527.1">
    <property type="nucleotide sequence ID" value="NZ_BAAAMK010000007.1"/>
</dbReference>
<keyword evidence="2" id="KW-0472">Membrane</keyword>
<gene>
    <name evidence="4" type="ORF">GCM10009717_28880</name>
</gene>
<feature type="compositionally biased region" description="Polar residues" evidence="1">
    <location>
        <begin position="80"/>
        <end position="95"/>
    </location>
</feature>
<dbReference type="InterPro" id="IPR043426">
    <property type="entry name" value="MltB-like"/>
</dbReference>
<feature type="region of interest" description="Disordered" evidence="1">
    <location>
        <begin position="71"/>
        <end position="123"/>
    </location>
</feature>
<evidence type="ECO:0000313" key="4">
    <source>
        <dbReference type="EMBL" id="GAA1960367.1"/>
    </source>
</evidence>
<keyword evidence="5" id="KW-1185">Reference proteome</keyword>
<keyword evidence="2" id="KW-1133">Transmembrane helix</keyword>
<organism evidence="4 5">
    <name type="scientific">Agromyces allii</name>
    <dbReference type="NCBI Taxonomy" id="393607"/>
    <lineage>
        <taxon>Bacteria</taxon>
        <taxon>Bacillati</taxon>
        <taxon>Actinomycetota</taxon>
        <taxon>Actinomycetes</taxon>
        <taxon>Micrococcales</taxon>
        <taxon>Microbacteriaceae</taxon>
        <taxon>Agromyces</taxon>
    </lineage>
</organism>
<dbReference type="Gene3D" id="1.10.530.10">
    <property type="match status" value="1"/>
</dbReference>
<keyword evidence="2" id="KW-0812">Transmembrane</keyword>
<dbReference type="PANTHER" id="PTHR30163">
    <property type="entry name" value="MEMBRANE-BOUND LYTIC MUREIN TRANSGLYCOSYLASE B"/>
    <property type="match status" value="1"/>
</dbReference>
<dbReference type="SUPFAM" id="SSF53955">
    <property type="entry name" value="Lysozyme-like"/>
    <property type="match status" value="1"/>
</dbReference>
<protein>
    <submittedName>
        <fullName evidence="4">Lytic murein transglycosylase</fullName>
    </submittedName>
</protein>
<evidence type="ECO:0000313" key="5">
    <source>
        <dbReference type="Proteomes" id="UP001499954"/>
    </source>
</evidence>
<dbReference type="InterPro" id="IPR023346">
    <property type="entry name" value="Lysozyme-like_dom_sf"/>
</dbReference>
<dbReference type="InterPro" id="IPR031304">
    <property type="entry name" value="SLT_2"/>
</dbReference>
<feature type="domain" description="Transglycosylase SLT" evidence="3">
    <location>
        <begin position="227"/>
        <end position="274"/>
    </location>
</feature>
<dbReference type="EMBL" id="BAAAMK010000007">
    <property type="protein sequence ID" value="GAA1960367.1"/>
    <property type="molecule type" value="Genomic_DNA"/>
</dbReference>
<evidence type="ECO:0000259" key="3">
    <source>
        <dbReference type="Pfam" id="PF13406"/>
    </source>
</evidence>
<reference evidence="5" key="1">
    <citation type="journal article" date="2019" name="Int. J. Syst. Evol. Microbiol.">
        <title>The Global Catalogue of Microorganisms (GCM) 10K type strain sequencing project: providing services to taxonomists for standard genome sequencing and annotation.</title>
        <authorList>
            <consortium name="The Broad Institute Genomics Platform"/>
            <consortium name="The Broad Institute Genome Sequencing Center for Infectious Disease"/>
            <person name="Wu L."/>
            <person name="Ma J."/>
        </authorList>
    </citation>
    <scope>NUCLEOTIDE SEQUENCE [LARGE SCALE GENOMIC DNA]</scope>
    <source>
        <strain evidence="5">JCM 13584</strain>
    </source>
</reference>
<feature type="transmembrane region" description="Helical" evidence="2">
    <location>
        <begin position="33"/>
        <end position="54"/>
    </location>
</feature>
<dbReference type="PANTHER" id="PTHR30163:SF8">
    <property type="entry name" value="LYTIC MUREIN TRANSGLYCOSYLASE"/>
    <property type="match status" value="1"/>
</dbReference>
<sequence>MSWDDDFDADAEERGGHRRVRERATAWQIVRRSAAYAGVVVGAVALVVGAVVAVNVVGTATNPGGFAAPAADGPHVALPPSTTQAGESADPQPSDTGEALAEGDASTPDEPSGLSGAVQMPAPAPMPLVDAEWSEQIASSTGIPERALAAYALAHIVLAAQDPECGVDWATVAAIGSIESGHGSHGGAALDDAGLAQPAIIGRALDGNGVAKIPDTDGGTLDGDLTWDRAVGPMQFIPSTWVQWGADGNGDGLIDPNQIDDAALTTATYLCASGSMTTPEGWRAAIYSYNHDNDYVDKVAKVAQGYAAAVG</sequence>
<dbReference type="Proteomes" id="UP001499954">
    <property type="component" value="Unassembled WGS sequence"/>
</dbReference>
<proteinExistence type="predicted"/>
<accession>A0ABP5C9T9</accession>